<feature type="domain" description="Csa3 N-terminal" evidence="1">
    <location>
        <begin position="2"/>
        <end position="121"/>
    </location>
</feature>
<evidence type="ECO:0000313" key="3">
    <source>
        <dbReference type="EMBL" id="AKV74183.1"/>
    </source>
</evidence>
<evidence type="ECO:0000313" key="4">
    <source>
        <dbReference type="EMBL" id="AKV76422.1"/>
    </source>
</evidence>
<dbReference type="OrthoDB" id="43312at2157"/>
<sequence length="216" mass="23998">MRSYFVTLGFNETFLLRLLSETSARKDDSLTIIVPSPISSGTEAALDNLKVQAERLYGLTPRVVEISLEGSFVELLGRVLDQVLVLAQPIITDLTLGMRMLDSLILTALIVTGKEFQAYVRDESGGGKVISFGKSEINALMRQYSVEEMRLLDALRRTGDIRELASTLGKSEKTLQNKVSELKRFGIVTMVGRDRKVRLTPLGECVMKLVEGRTRS</sequence>
<evidence type="ECO:0000313" key="2">
    <source>
        <dbReference type="EMBL" id="AIM27298.1"/>
    </source>
</evidence>
<dbReference type="AlphaFoldDB" id="A0A088E5L6"/>
<accession>A0A088E5L6</accession>
<dbReference type="InterPro" id="IPR010163">
    <property type="entry name" value="Csa3"/>
</dbReference>
<dbReference type="EMBL" id="CP012173">
    <property type="protein sequence ID" value="AKV76422.1"/>
    <property type="molecule type" value="Genomic_DNA"/>
</dbReference>
<proteinExistence type="predicted"/>
<dbReference type="EMBL" id="CP012175">
    <property type="protein sequence ID" value="AKV80919.1"/>
    <property type="molecule type" value="Genomic_DNA"/>
</dbReference>
<name>A0A088E5L6_9CREN</name>
<dbReference type="InterPro" id="IPR036388">
    <property type="entry name" value="WH-like_DNA-bd_sf"/>
</dbReference>
<dbReference type="InterPro" id="IPR054588">
    <property type="entry name" value="Csa3_N"/>
</dbReference>
<evidence type="ECO:0000313" key="9">
    <source>
        <dbReference type="Proteomes" id="UP000056255"/>
    </source>
</evidence>
<reference evidence="10 11" key="2">
    <citation type="journal article" date="2015" name="Genome Announc.">
        <title>Complete Genome Sequences of Evolved Arsenate-Resistant Metallosphaera sedula Strains.</title>
        <authorList>
            <person name="Ai C."/>
            <person name="McCarthy S."/>
            <person name="Schackwitz W."/>
            <person name="Martin J."/>
            <person name="Lipzen A."/>
            <person name="Blum P."/>
        </authorList>
    </citation>
    <scope>NUCLEOTIDE SEQUENCE [LARGE SCALE GENOMIC DNA]</scope>
    <source>
        <strain evidence="5 11">ARS120-1</strain>
        <strain evidence="6 10">ARS120-2</strain>
        <strain evidence="3 13">ARS50-1</strain>
        <strain evidence="4 12">ARS50-2</strain>
    </source>
</reference>
<evidence type="ECO:0000313" key="13">
    <source>
        <dbReference type="Proteomes" id="UP000068832"/>
    </source>
</evidence>
<dbReference type="Proteomes" id="UP000062398">
    <property type="component" value="Chromosome"/>
</dbReference>
<dbReference type="EMBL" id="CP012176">
    <property type="protein sequence ID" value="AKV83162.1"/>
    <property type="molecule type" value="Genomic_DNA"/>
</dbReference>
<dbReference type="NCBIfam" id="TIGR01884">
    <property type="entry name" value="cas_HTH"/>
    <property type="match status" value="1"/>
</dbReference>
<reference evidence="2 8" key="1">
    <citation type="journal article" date="2014" name="J. Bacteriol.">
        <title>Role of an Archaeal PitA Transporter in the Copper and Arsenic Resistance of Metallosphaera sedula, an Extreme Thermoacidophile.</title>
        <authorList>
            <person name="McCarthy S."/>
            <person name="Ai C."/>
            <person name="Wheaton G."/>
            <person name="Tevatia R."/>
            <person name="Eckrich V."/>
            <person name="Kelly R."/>
            <person name="Blum P."/>
        </authorList>
    </citation>
    <scope>NUCLEOTIDE SEQUENCE [LARGE SCALE GENOMIC DNA]</scope>
    <source>
        <strain evidence="2 8">CuR1</strain>
    </source>
</reference>
<dbReference type="Gene3D" id="1.10.10.10">
    <property type="entry name" value="Winged helix-like DNA-binding domain superfamily/Winged helix DNA-binding domain"/>
    <property type="match status" value="1"/>
</dbReference>
<evidence type="ECO:0000313" key="7">
    <source>
        <dbReference type="EMBL" id="AKV83162.1"/>
    </source>
</evidence>
<dbReference type="EMBL" id="CP012172">
    <property type="protein sequence ID" value="AKV74183.1"/>
    <property type="molecule type" value="Genomic_DNA"/>
</dbReference>
<dbReference type="OMA" id="MGMRLMN"/>
<dbReference type="Proteomes" id="UP000061362">
    <property type="component" value="Chromosome"/>
</dbReference>
<dbReference type="EMBL" id="CP012174">
    <property type="protein sequence ID" value="AKV78674.1"/>
    <property type="molecule type" value="Genomic_DNA"/>
</dbReference>
<dbReference type="Proteomes" id="UP000056255">
    <property type="component" value="Chromosome"/>
</dbReference>
<dbReference type="PATRIC" id="fig|43687.5.peg.1217"/>
<dbReference type="Pfam" id="PF22662">
    <property type="entry name" value="Csa3_N"/>
    <property type="match status" value="1"/>
</dbReference>
<dbReference type="EMBL" id="CP008822">
    <property type="protein sequence ID" value="AIM27298.1"/>
    <property type="molecule type" value="Genomic_DNA"/>
</dbReference>
<dbReference type="RefSeq" id="WP_012021099.1">
    <property type="nucleotide sequence ID" value="NZ_AP019770.1"/>
</dbReference>
<protein>
    <submittedName>
        <fullName evidence="2">CRISPR-associated HTH regulatory protein, Csa3 family</fullName>
    </submittedName>
    <submittedName>
        <fullName evidence="3">CRISPR-associated protein</fullName>
    </submittedName>
</protein>
<reference evidence="7 9" key="3">
    <citation type="submission" date="2015-07" db="EMBL/GenBank/DDBJ databases">
        <title>Physiological, transcriptional responses and genome re-sequencing of acid resistant extremely thermoacidophilic Metallosphaera sedula SARC-M1.</title>
        <authorList>
            <person name="Ai C."/>
            <person name="McCarthy S."/>
            <person name="Eckrich V."/>
            <person name="Rudrappa D."/>
            <person name="Qiu G."/>
            <person name="Blum P."/>
        </authorList>
    </citation>
    <scope>NUCLEOTIDE SEQUENCE [LARGE SCALE GENOMIC DNA]</scope>
    <source>
        <strain evidence="7 9">SARC-M1</strain>
    </source>
</reference>
<evidence type="ECO:0000313" key="8">
    <source>
        <dbReference type="Proteomes" id="UP000029084"/>
    </source>
</evidence>
<gene>
    <name evidence="2" type="ORF">HA72_1151</name>
    <name evidence="3" type="ORF">MsedA_1167</name>
    <name evidence="4" type="ORF">MsedB_1169</name>
    <name evidence="5" type="ORF">MsedC_1167</name>
    <name evidence="6" type="ORF">MsedD_1168</name>
    <name evidence="7" type="ORF">MsedE_1170</name>
</gene>
<dbReference type="Gene3D" id="3.40.50.11700">
    <property type="match status" value="1"/>
</dbReference>
<evidence type="ECO:0000313" key="6">
    <source>
        <dbReference type="EMBL" id="AKV80919.1"/>
    </source>
</evidence>
<dbReference type="Proteomes" id="UP000029084">
    <property type="component" value="Chromosome"/>
</dbReference>
<evidence type="ECO:0000313" key="12">
    <source>
        <dbReference type="Proteomes" id="UP000062475"/>
    </source>
</evidence>
<evidence type="ECO:0000313" key="11">
    <source>
        <dbReference type="Proteomes" id="UP000062398"/>
    </source>
</evidence>
<dbReference type="Proteomes" id="UP000068832">
    <property type="component" value="Chromosome"/>
</dbReference>
<evidence type="ECO:0000259" key="1">
    <source>
        <dbReference type="Pfam" id="PF22662"/>
    </source>
</evidence>
<organism evidence="2 8">
    <name type="scientific">Metallosphaera sedula</name>
    <dbReference type="NCBI Taxonomy" id="43687"/>
    <lineage>
        <taxon>Archaea</taxon>
        <taxon>Thermoproteota</taxon>
        <taxon>Thermoprotei</taxon>
        <taxon>Sulfolobales</taxon>
        <taxon>Sulfolobaceae</taxon>
        <taxon>Metallosphaera</taxon>
    </lineage>
</organism>
<dbReference type="GeneID" id="91755629"/>
<evidence type="ECO:0000313" key="10">
    <source>
        <dbReference type="Proteomes" id="UP000061362"/>
    </source>
</evidence>
<dbReference type="Proteomes" id="UP000062475">
    <property type="component" value="Chromosome"/>
</dbReference>
<evidence type="ECO:0000313" key="5">
    <source>
        <dbReference type="EMBL" id="AKV78674.1"/>
    </source>
</evidence>